<keyword evidence="11" id="KW-1185">Reference proteome</keyword>
<dbReference type="InterPro" id="IPR050297">
    <property type="entry name" value="LipidA_mod_glycosyltrf_83"/>
</dbReference>
<dbReference type="GO" id="GO:0016763">
    <property type="term" value="F:pentosyltransferase activity"/>
    <property type="evidence" value="ECO:0007669"/>
    <property type="project" value="TreeGrafter"/>
</dbReference>
<keyword evidence="6 8" id="KW-1133">Transmembrane helix</keyword>
<feature type="transmembrane region" description="Helical" evidence="8">
    <location>
        <begin position="147"/>
        <end position="173"/>
    </location>
</feature>
<evidence type="ECO:0000256" key="4">
    <source>
        <dbReference type="ARBA" id="ARBA00022679"/>
    </source>
</evidence>
<evidence type="ECO:0000256" key="6">
    <source>
        <dbReference type="ARBA" id="ARBA00022989"/>
    </source>
</evidence>
<evidence type="ECO:0000256" key="5">
    <source>
        <dbReference type="ARBA" id="ARBA00022692"/>
    </source>
</evidence>
<evidence type="ECO:0000259" key="9">
    <source>
        <dbReference type="Pfam" id="PF13231"/>
    </source>
</evidence>
<dbReference type="AlphaFoldDB" id="A0A6B8R8S6"/>
<feature type="transmembrane region" description="Helical" evidence="8">
    <location>
        <begin position="103"/>
        <end position="126"/>
    </location>
</feature>
<organism evidence="10 11">
    <name type="scientific">Paenibacillus psychroresistens</name>
    <dbReference type="NCBI Taxonomy" id="1778678"/>
    <lineage>
        <taxon>Bacteria</taxon>
        <taxon>Bacillati</taxon>
        <taxon>Bacillota</taxon>
        <taxon>Bacilli</taxon>
        <taxon>Bacillales</taxon>
        <taxon>Paenibacillaceae</taxon>
        <taxon>Paenibacillus</taxon>
    </lineage>
</organism>
<evidence type="ECO:0000313" key="11">
    <source>
        <dbReference type="Proteomes" id="UP000426246"/>
    </source>
</evidence>
<feature type="transmembrane region" description="Helical" evidence="8">
    <location>
        <begin position="354"/>
        <end position="372"/>
    </location>
</feature>
<dbReference type="EMBL" id="CP034235">
    <property type="protein sequence ID" value="QGQ93451.1"/>
    <property type="molecule type" value="Genomic_DNA"/>
</dbReference>
<keyword evidence="2" id="KW-1003">Cell membrane</keyword>
<dbReference type="PANTHER" id="PTHR33908">
    <property type="entry name" value="MANNOSYLTRANSFERASE YKCB-RELATED"/>
    <property type="match status" value="1"/>
</dbReference>
<evidence type="ECO:0000256" key="2">
    <source>
        <dbReference type="ARBA" id="ARBA00022475"/>
    </source>
</evidence>
<dbReference type="Proteomes" id="UP000426246">
    <property type="component" value="Chromosome"/>
</dbReference>
<keyword evidence="3" id="KW-0328">Glycosyltransferase</keyword>
<sequence>MKFKLIVFLKYIGGSQVKNRRYVYYLVFLIVTGLALRLFYAFRGNHAALIFDQLEYSKLAIQYLEKGIFAYRDTSPNSLVTPGYPWFLIIVYRLFGYQPLDHALLAVRIIQSFVSVGAIGLIYLIGKHLFNRPAGIIAATLMTFYPTYIWTTSLLTTETLFLSFFLALIYSQIKIIQNNRLSNHLWMGMLLAITVLIRPNVLPLAIIPYLFLWIENRKLYLPAIGLSFSAFVLVMLPWWIRNIVTFHEFILLANGGSGNPLLGGTDPYFRQTIDWSQIKEEDQFNEGIRRIKQGFSEDPWLWFRWFTIGKFMVLFKTPYFYTLPVLIANVLVKLHLIFTWVAWLSLISCRNRSLRFLTISLVTLLVIHLLFVPDVRYSFGMYPFLMLGFGYAVSAALQIFSLIPLQPYSSNKNQSL</sequence>
<protein>
    <recommendedName>
        <fullName evidence="9">Glycosyltransferase RgtA/B/C/D-like domain-containing protein</fullName>
    </recommendedName>
</protein>
<dbReference type="InterPro" id="IPR038731">
    <property type="entry name" value="RgtA/B/C-like"/>
</dbReference>
<evidence type="ECO:0000256" key="3">
    <source>
        <dbReference type="ARBA" id="ARBA00022676"/>
    </source>
</evidence>
<name>A0A6B8R8S6_9BACL</name>
<dbReference type="GO" id="GO:0009103">
    <property type="term" value="P:lipopolysaccharide biosynthetic process"/>
    <property type="evidence" value="ECO:0007669"/>
    <property type="project" value="UniProtKB-ARBA"/>
</dbReference>
<dbReference type="GO" id="GO:0005886">
    <property type="term" value="C:plasma membrane"/>
    <property type="evidence" value="ECO:0007669"/>
    <property type="project" value="UniProtKB-SubCell"/>
</dbReference>
<evidence type="ECO:0000256" key="7">
    <source>
        <dbReference type="ARBA" id="ARBA00023136"/>
    </source>
</evidence>
<feature type="transmembrane region" description="Helical" evidence="8">
    <location>
        <begin position="219"/>
        <end position="240"/>
    </location>
</feature>
<evidence type="ECO:0000256" key="1">
    <source>
        <dbReference type="ARBA" id="ARBA00004651"/>
    </source>
</evidence>
<keyword evidence="5 8" id="KW-0812">Transmembrane</keyword>
<feature type="transmembrane region" description="Helical" evidence="8">
    <location>
        <begin position="319"/>
        <end position="342"/>
    </location>
</feature>
<feature type="transmembrane region" description="Helical" evidence="8">
    <location>
        <begin position="185"/>
        <end position="212"/>
    </location>
</feature>
<feature type="domain" description="Glycosyltransferase RgtA/B/C/D-like" evidence="9">
    <location>
        <begin position="81"/>
        <end position="239"/>
    </location>
</feature>
<dbReference type="PANTHER" id="PTHR33908:SF11">
    <property type="entry name" value="MEMBRANE PROTEIN"/>
    <property type="match status" value="1"/>
</dbReference>
<dbReference type="KEGG" id="ppsc:EHS13_00160"/>
<feature type="transmembrane region" description="Helical" evidence="8">
    <location>
        <begin position="21"/>
        <end position="42"/>
    </location>
</feature>
<dbReference type="Pfam" id="PF13231">
    <property type="entry name" value="PMT_2"/>
    <property type="match status" value="1"/>
</dbReference>
<accession>A0A6B8R8S6</accession>
<evidence type="ECO:0000256" key="8">
    <source>
        <dbReference type="SAM" id="Phobius"/>
    </source>
</evidence>
<gene>
    <name evidence="10" type="ORF">EHS13_00160</name>
</gene>
<keyword evidence="4" id="KW-0808">Transferase</keyword>
<keyword evidence="7 8" id="KW-0472">Membrane</keyword>
<proteinExistence type="predicted"/>
<evidence type="ECO:0000313" key="10">
    <source>
        <dbReference type="EMBL" id="QGQ93451.1"/>
    </source>
</evidence>
<comment type="subcellular location">
    <subcellularLocation>
        <location evidence="1">Cell membrane</location>
        <topology evidence="1">Multi-pass membrane protein</topology>
    </subcellularLocation>
</comment>
<reference evidence="11" key="1">
    <citation type="submission" date="2018-11" db="EMBL/GenBank/DDBJ databases">
        <title>Complete genome sequence of Paenibacillus sp. ML311-T8.</title>
        <authorList>
            <person name="Nam Y.-D."/>
            <person name="Kang J."/>
            <person name="Chung W.-H."/>
            <person name="Park Y.S."/>
        </authorList>
    </citation>
    <scope>NUCLEOTIDE SEQUENCE [LARGE SCALE GENOMIC DNA]</scope>
    <source>
        <strain evidence="11">ML311-T8</strain>
    </source>
</reference>
<feature type="transmembrane region" description="Helical" evidence="8">
    <location>
        <begin position="384"/>
        <end position="405"/>
    </location>
</feature>